<comment type="caution">
    <text evidence="2">The sequence shown here is derived from an EMBL/GenBank/DDBJ whole genome shotgun (WGS) entry which is preliminary data.</text>
</comment>
<gene>
    <name evidence="2" type="ORF">G6N76_18920</name>
</gene>
<dbReference type="GO" id="GO:0008194">
    <property type="term" value="F:UDP-glycosyltransferase activity"/>
    <property type="evidence" value="ECO:0007669"/>
    <property type="project" value="InterPro"/>
</dbReference>
<evidence type="ECO:0000313" key="2">
    <source>
        <dbReference type="EMBL" id="NGO65748.1"/>
    </source>
</evidence>
<dbReference type="InterPro" id="IPR050426">
    <property type="entry name" value="Glycosyltransferase_28"/>
</dbReference>
<sequence length="432" mass="48017">MTPVKTIALFPEASYGAALNCVGIAQELRRMGHRPVFLCHPGFSGVFAEYGFPEYQLTEAEAGTQTDWNDFIERHQDAFRQTPLEQVESYVGPTWDAIVDTAMRVEEPLRQLLVRLKPDAIVLDNVVMFPAIANAGVPWIRVVSCAETEIPDEDMPPHLSGCGEDERAAWAVYSERYEKTVAPAHKRFSAFLADCGLKAPQTPIFLDASPWLNLLLAPEIIRHRRRQPLDSARFVFLDGCVRREAPYTPPRFASHNEAPLVLTSFGSLGAMDVDMTKRMISVFATLPFRFLVNAGNWREEYREVPDNVFIDSWFPQPSVVEQASLFIHHGGNNSFCEALYYGVPSLVMPYCWDGHDNATRAAETGVGRKLARYNWSEDQLASAIRGLLGDSDMHARLKANSAGMRKAAGVTRAAEEIVRVATGAKAAARASI</sequence>
<protein>
    <submittedName>
        <fullName evidence="2">Glycosyltransferase</fullName>
    </submittedName>
</protein>
<dbReference type="RefSeq" id="WP_163898492.1">
    <property type="nucleotide sequence ID" value="NZ_CP048426.1"/>
</dbReference>
<dbReference type="InterPro" id="IPR010610">
    <property type="entry name" value="EryCIII-like_C"/>
</dbReference>
<dbReference type="CDD" id="cd03784">
    <property type="entry name" value="GT1_Gtf-like"/>
    <property type="match status" value="1"/>
</dbReference>
<dbReference type="AlphaFoldDB" id="A0A6M1SBQ9"/>
<dbReference type="Gene3D" id="3.40.50.2000">
    <property type="entry name" value="Glycogen Phosphorylase B"/>
    <property type="match status" value="2"/>
</dbReference>
<keyword evidence="2" id="KW-0808">Transferase</keyword>
<feature type="domain" description="Erythromycin biosynthesis protein CIII-like C-terminal" evidence="1">
    <location>
        <begin position="296"/>
        <end position="417"/>
    </location>
</feature>
<dbReference type="InterPro" id="IPR002213">
    <property type="entry name" value="UDP_glucos_trans"/>
</dbReference>
<keyword evidence="3" id="KW-1185">Reference proteome</keyword>
<dbReference type="GO" id="GO:0017000">
    <property type="term" value="P:antibiotic biosynthetic process"/>
    <property type="evidence" value="ECO:0007669"/>
    <property type="project" value="UniProtKB-ARBA"/>
</dbReference>
<evidence type="ECO:0000259" key="1">
    <source>
        <dbReference type="Pfam" id="PF06722"/>
    </source>
</evidence>
<dbReference type="SUPFAM" id="SSF53756">
    <property type="entry name" value="UDP-Glycosyltransferase/glycogen phosphorylase"/>
    <property type="match status" value="1"/>
</dbReference>
<dbReference type="GO" id="GO:0016758">
    <property type="term" value="F:hexosyltransferase activity"/>
    <property type="evidence" value="ECO:0007669"/>
    <property type="project" value="UniProtKB-ARBA"/>
</dbReference>
<organism evidence="2 3">
    <name type="scientific">Rhizobium daejeonense</name>
    <dbReference type="NCBI Taxonomy" id="240521"/>
    <lineage>
        <taxon>Bacteria</taxon>
        <taxon>Pseudomonadati</taxon>
        <taxon>Pseudomonadota</taxon>
        <taxon>Alphaproteobacteria</taxon>
        <taxon>Hyphomicrobiales</taxon>
        <taxon>Rhizobiaceae</taxon>
        <taxon>Rhizobium/Agrobacterium group</taxon>
        <taxon>Rhizobium</taxon>
    </lineage>
</organism>
<proteinExistence type="predicted"/>
<dbReference type="PANTHER" id="PTHR48050">
    <property type="entry name" value="STEROL 3-BETA-GLUCOSYLTRANSFERASE"/>
    <property type="match status" value="1"/>
</dbReference>
<dbReference type="Proteomes" id="UP000477849">
    <property type="component" value="Unassembled WGS sequence"/>
</dbReference>
<dbReference type="Pfam" id="PF06722">
    <property type="entry name" value="EryCIII-like_C"/>
    <property type="match status" value="1"/>
</dbReference>
<reference evidence="2 3" key="1">
    <citation type="submission" date="2020-02" db="EMBL/GenBank/DDBJ databases">
        <title>Genome sequence of the type strain CCBAU10050 of Rhizobium daejeonense.</title>
        <authorList>
            <person name="Gao J."/>
            <person name="Sun J."/>
        </authorList>
    </citation>
    <scope>NUCLEOTIDE SEQUENCE [LARGE SCALE GENOMIC DNA]</scope>
    <source>
        <strain evidence="2 3">CCBAU10050</strain>
    </source>
</reference>
<evidence type="ECO:0000313" key="3">
    <source>
        <dbReference type="Proteomes" id="UP000477849"/>
    </source>
</evidence>
<dbReference type="EMBL" id="JAAKZH010000006">
    <property type="protein sequence ID" value="NGO65748.1"/>
    <property type="molecule type" value="Genomic_DNA"/>
</dbReference>
<name>A0A6M1SBQ9_9HYPH</name>
<dbReference type="PANTHER" id="PTHR48050:SF13">
    <property type="entry name" value="STEROL 3-BETA-GLUCOSYLTRANSFERASE UGT80A2"/>
    <property type="match status" value="1"/>
</dbReference>
<accession>A0A6M1SBQ9</accession>